<evidence type="ECO:0000256" key="2">
    <source>
        <dbReference type="ARBA" id="ARBA00022617"/>
    </source>
</evidence>
<dbReference type="EMBL" id="UINC01034733">
    <property type="protein sequence ID" value="SVB26044.1"/>
    <property type="molecule type" value="Genomic_DNA"/>
</dbReference>
<dbReference type="Gene3D" id="1.10.760.10">
    <property type="entry name" value="Cytochrome c-like domain"/>
    <property type="match status" value="1"/>
</dbReference>
<reference evidence="9" key="1">
    <citation type="submission" date="2018-05" db="EMBL/GenBank/DDBJ databases">
        <authorList>
            <person name="Lanie J.A."/>
            <person name="Ng W.-L."/>
            <person name="Kazmierczak K.M."/>
            <person name="Andrzejewski T.M."/>
            <person name="Davidsen T.M."/>
            <person name="Wayne K.J."/>
            <person name="Tettelin H."/>
            <person name="Glass J.I."/>
            <person name="Rusch D."/>
            <person name="Podicherti R."/>
            <person name="Tsui H.-C.T."/>
            <person name="Winkler M.E."/>
        </authorList>
    </citation>
    <scope>NUCLEOTIDE SEQUENCE</scope>
</reference>
<evidence type="ECO:0000256" key="4">
    <source>
        <dbReference type="ARBA" id="ARBA00022723"/>
    </source>
</evidence>
<evidence type="ECO:0000313" key="9">
    <source>
        <dbReference type="EMBL" id="SVB26044.1"/>
    </source>
</evidence>
<feature type="non-terminal residue" evidence="9">
    <location>
        <position position="1"/>
    </location>
</feature>
<evidence type="ECO:0000256" key="5">
    <source>
        <dbReference type="ARBA" id="ARBA00022989"/>
    </source>
</evidence>
<keyword evidence="2" id="KW-0349">Heme</keyword>
<feature type="transmembrane region" description="Helical" evidence="8">
    <location>
        <begin position="186"/>
        <end position="204"/>
    </location>
</feature>
<dbReference type="PANTHER" id="PTHR10266">
    <property type="entry name" value="CYTOCHROME C1"/>
    <property type="match status" value="1"/>
</dbReference>
<keyword evidence="5 8" id="KW-1133">Transmembrane helix</keyword>
<keyword evidence="7 8" id="KW-0472">Membrane</keyword>
<dbReference type="InterPro" id="IPR036909">
    <property type="entry name" value="Cyt_c-like_dom_sf"/>
</dbReference>
<dbReference type="Gene3D" id="1.20.5.100">
    <property type="entry name" value="Cytochrome c1, transmembrane anchor, C-terminal"/>
    <property type="match status" value="1"/>
</dbReference>
<evidence type="ECO:0000256" key="1">
    <source>
        <dbReference type="ARBA" id="ARBA00004370"/>
    </source>
</evidence>
<dbReference type="GO" id="GO:0020037">
    <property type="term" value="F:heme binding"/>
    <property type="evidence" value="ECO:0007669"/>
    <property type="project" value="InterPro"/>
</dbReference>
<sequence>VHIDLSDKSSLQRGARTFVNYCLSCHSAAYMRYERMAADLDINEQLLRDNLMFAASKPGELMTVTMSEEGAKQWFGVVPPDLSLTARSHGPDWIYTYLRSFYRDESSATGWNNLLFPNVAMPHVLYRWQGSREAHFEDHDGAHQFAGFEEGAPGELSPGEYDAAVRDLTNFMVYLAEPAKMVRYKIGFWVMVFMGILTLLAYALKREYWRDVH</sequence>
<evidence type="ECO:0008006" key="10">
    <source>
        <dbReference type="Google" id="ProtNLM"/>
    </source>
</evidence>
<dbReference type="InterPro" id="IPR002326">
    <property type="entry name" value="Cyt_c1"/>
</dbReference>
<dbReference type="PANTHER" id="PTHR10266:SF3">
    <property type="entry name" value="CYTOCHROME C1, HEME PROTEIN, MITOCHONDRIAL"/>
    <property type="match status" value="1"/>
</dbReference>
<evidence type="ECO:0000256" key="8">
    <source>
        <dbReference type="SAM" id="Phobius"/>
    </source>
</evidence>
<dbReference type="GO" id="GO:0016020">
    <property type="term" value="C:membrane"/>
    <property type="evidence" value="ECO:0007669"/>
    <property type="project" value="UniProtKB-SubCell"/>
</dbReference>
<name>A0A382CJN3_9ZZZZ</name>
<keyword evidence="6" id="KW-0408">Iron</keyword>
<gene>
    <name evidence="9" type="ORF">METZ01_LOCUS178898</name>
</gene>
<protein>
    <recommendedName>
        <fullName evidence="10">Cytochrome c domain-containing protein</fullName>
    </recommendedName>
</protein>
<keyword evidence="3 8" id="KW-0812">Transmembrane</keyword>
<dbReference type="GO" id="GO:0009055">
    <property type="term" value="F:electron transfer activity"/>
    <property type="evidence" value="ECO:0007669"/>
    <property type="project" value="InterPro"/>
</dbReference>
<dbReference type="GO" id="GO:0046872">
    <property type="term" value="F:metal ion binding"/>
    <property type="evidence" value="ECO:0007669"/>
    <property type="project" value="UniProtKB-KW"/>
</dbReference>
<dbReference type="Pfam" id="PF02167">
    <property type="entry name" value="Cytochrom_C1"/>
    <property type="match status" value="2"/>
</dbReference>
<dbReference type="AlphaFoldDB" id="A0A382CJN3"/>
<dbReference type="SUPFAM" id="SSF46626">
    <property type="entry name" value="Cytochrome c"/>
    <property type="match status" value="1"/>
</dbReference>
<organism evidence="9">
    <name type="scientific">marine metagenome</name>
    <dbReference type="NCBI Taxonomy" id="408172"/>
    <lineage>
        <taxon>unclassified sequences</taxon>
        <taxon>metagenomes</taxon>
        <taxon>ecological metagenomes</taxon>
    </lineage>
</organism>
<proteinExistence type="predicted"/>
<keyword evidence="4" id="KW-0479">Metal-binding</keyword>
<evidence type="ECO:0000256" key="6">
    <source>
        <dbReference type="ARBA" id="ARBA00023004"/>
    </source>
</evidence>
<accession>A0A382CJN3</accession>
<evidence type="ECO:0000256" key="3">
    <source>
        <dbReference type="ARBA" id="ARBA00022692"/>
    </source>
</evidence>
<comment type="subcellular location">
    <subcellularLocation>
        <location evidence="1">Membrane</location>
    </subcellularLocation>
</comment>
<evidence type="ECO:0000256" key="7">
    <source>
        <dbReference type="ARBA" id="ARBA00023136"/>
    </source>
</evidence>